<name>A0A4D6HR56_9EURY</name>
<protein>
    <submittedName>
        <fullName evidence="1">Uncharacterized protein</fullName>
    </submittedName>
</protein>
<dbReference type="RefSeq" id="WP_136350996.1">
    <property type="nucleotide sequence ID" value="NZ_CP031306.1"/>
</dbReference>
<dbReference type="KEGG" id="nbg:DV706_18450"/>
<evidence type="ECO:0000313" key="2">
    <source>
        <dbReference type="Proteomes" id="UP000296822"/>
    </source>
</evidence>
<dbReference type="SUPFAM" id="SSF47954">
    <property type="entry name" value="Cyclin-like"/>
    <property type="match status" value="1"/>
</dbReference>
<accession>A0A4D6HR56</accession>
<dbReference type="Gene3D" id="1.10.472.10">
    <property type="entry name" value="Cyclin-like"/>
    <property type="match status" value="1"/>
</dbReference>
<geneLocation type="plasmid" evidence="1">
    <name>unnamed1</name>
</geneLocation>
<dbReference type="GeneID" id="71004439"/>
<dbReference type="EMBL" id="CP031306">
    <property type="protein sequence ID" value="QCC56489.1"/>
    <property type="molecule type" value="Genomic_DNA"/>
</dbReference>
<evidence type="ECO:0000313" key="1">
    <source>
        <dbReference type="EMBL" id="QCC56489.1"/>
    </source>
</evidence>
<gene>
    <name evidence="1" type="ORF">DV706_18450</name>
</gene>
<dbReference type="Proteomes" id="UP000296822">
    <property type="component" value="Plasmid unnamed1"/>
</dbReference>
<reference evidence="1 2" key="1">
    <citation type="journal article" date="2019" name="Nat. Commun.">
        <title>A new type of DNA phosphorothioation-based antiviral system in archaea.</title>
        <authorList>
            <person name="Xiong L."/>
            <person name="Liu S."/>
            <person name="Chen S."/>
            <person name="Xiao Y."/>
            <person name="Zhu B."/>
            <person name="Gao Y."/>
            <person name="Zhang Y."/>
            <person name="Chen B."/>
            <person name="Luo J."/>
            <person name="Deng Z."/>
            <person name="Chen X."/>
            <person name="Wang L."/>
            <person name="Chen S."/>
        </authorList>
    </citation>
    <scope>NUCLEOTIDE SEQUENCE [LARGE SCALE GENOMIC DNA]</scope>
    <source>
        <strain evidence="1 2">JCM 10635</strain>
        <plasmid evidence="1 2">unnamed1</plasmid>
    </source>
</reference>
<organism evidence="1 2">
    <name type="scientific">Natronorubrum bangense</name>
    <dbReference type="NCBI Taxonomy" id="61858"/>
    <lineage>
        <taxon>Archaea</taxon>
        <taxon>Methanobacteriati</taxon>
        <taxon>Methanobacteriota</taxon>
        <taxon>Stenosarchaea group</taxon>
        <taxon>Halobacteria</taxon>
        <taxon>Halobacteriales</taxon>
        <taxon>Natrialbaceae</taxon>
        <taxon>Natronorubrum</taxon>
    </lineage>
</organism>
<keyword evidence="1" id="KW-0614">Plasmid</keyword>
<sequence length="69" mass="7688">MVAEEAEITTGCHPHGFAAACLYRAGQELGHCLTRQELANVAGTSPTTIRAHRDRLLELLDDRRDRTRD</sequence>
<proteinExistence type="predicted"/>
<dbReference type="InterPro" id="IPR036915">
    <property type="entry name" value="Cyclin-like_sf"/>
</dbReference>
<dbReference type="AlphaFoldDB" id="A0A4D6HR56"/>